<organism evidence="2 3">
    <name type="scientific">Mycobacteroides chelonae</name>
    <name type="common">Mycobacterium chelonae</name>
    <dbReference type="NCBI Taxonomy" id="1774"/>
    <lineage>
        <taxon>Bacteria</taxon>
        <taxon>Bacillati</taxon>
        <taxon>Actinomycetota</taxon>
        <taxon>Actinomycetes</taxon>
        <taxon>Mycobacteriales</taxon>
        <taxon>Mycobacteriaceae</taxon>
        <taxon>Mycobacteroides</taxon>
    </lineage>
</organism>
<accession>A0A1S1LVN7</accession>
<evidence type="ECO:0000259" key="1">
    <source>
        <dbReference type="Pfam" id="PF09995"/>
    </source>
</evidence>
<dbReference type="Pfam" id="PF09995">
    <property type="entry name" value="MPAB_Lcp_cat"/>
    <property type="match status" value="1"/>
</dbReference>
<proteinExistence type="predicted"/>
<dbReference type="RefSeq" id="WP_057967748.1">
    <property type="nucleotide sequence ID" value="NZ_MLII01000034.1"/>
</dbReference>
<reference evidence="2 3" key="1">
    <citation type="submission" date="2016-10" db="EMBL/GenBank/DDBJ databases">
        <title>Evaluation of Human, Veterinary and Environmental Mycobacterium chelonae Isolates by Core Genome Phylogenomic Analysis, Targeted Gene Comparison, and Anti-microbial Susceptibility Patterns: A Tale of Mistaken Identities.</title>
        <authorList>
            <person name="Fogelson S.B."/>
            <person name="Camus A.C."/>
            <person name="Lorenz W."/>
            <person name="Vasireddy R."/>
            <person name="Vasireddy S."/>
            <person name="Smith T."/>
            <person name="Brown-Elliott B.A."/>
            <person name="Wallace R.J.Jr."/>
            <person name="Hasan N.A."/>
            <person name="Reischl U."/>
            <person name="Sanchez S."/>
        </authorList>
    </citation>
    <scope>NUCLEOTIDE SEQUENCE [LARGE SCALE GENOMIC DNA]</scope>
    <source>
        <strain evidence="2 3">15515</strain>
    </source>
</reference>
<evidence type="ECO:0000313" key="2">
    <source>
        <dbReference type="EMBL" id="OHU60829.1"/>
    </source>
</evidence>
<dbReference type="InterPro" id="IPR037473">
    <property type="entry name" value="Lcp-like"/>
</dbReference>
<sequence>MAPRAATSIPARHPRDRGKVPVVGLLARAMLIRPPTDTEWRTIGDALNVGDQPADDLVDWMYSHGMDSARVLFNEAIAEGIRGLDNPPEPLRVFFERLEATPDWVDWARIRAGQKLFQRGGLDTIFLARDVPFLGGFAASGINRTLLLTKTGQSGKSGSAQRFAETMQWALSTIADDGLLPQGDGYQATLHVRLIHALVRRHVQALPEWRGQDWGVPINQTDMAATILGAIYVPAVLSVSFGIVATPGELEDVAHLTRYVGWLMGVEEQYLPVSFRDAMKRLYHYLMSLHRPDETSRAMAVPMAEDPLHWRYSNLEAIRRRIAWAQHISITTTYIGRAQMRRLGLPTYMPPWYPMLRIPVNLLRTGANFVLPGGRLRQARDGSRRQYEFMHALSTEGHSKIGHSARWIGDAA</sequence>
<comment type="caution">
    <text evidence="2">The sequence shown here is derived from an EMBL/GenBank/DDBJ whole genome shotgun (WGS) entry which is preliminary data.</text>
</comment>
<name>A0A1S1LVN7_MYCCH</name>
<dbReference type="PANTHER" id="PTHR37539">
    <property type="entry name" value="SECRETED PROTEIN-RELATED"/>
    <property type="match status" value="1"/>
</dbReference>
<dbReference type="GO" id="GO:0016491">
    <property type="term" value="F:oxidoreductase activity"/>
    <property type="evidence" value="ECO:0007669"/>
    <property type="project" value="InterPro"/>
</dbReference>
<dbReference type="AlphaFoldDB" id="A0A1S1LVN7"/>
<dbReference type="Proteomes" id="UP000180043">
    <property type="component" value="Unassembled WGS sequence"/>
</dbReference>
<evidence type="ECO:0000313" key="3">
    <source>
        <dbReference type="Proteomes" id="UP000180043"/>
    </source>
</evidence>
<dbReference type="InterPro" id="IPR018713">
    <property type="entry name" value="MPAB/Lcp_cat_dom"/>
</dbReference>
<dbReference type="EMBL" id="MLIQ01000006">
    <property type="protein sequence ID" value="OHU60829.1"/>
    <property type="molecule type" value="Genomic_DNA"/>
</dbReference>
<protein>
    <recommendedName>
        <fullName evidence="1">ER-bound oxygenase mpaB/mpaB'/Rubber oxygenase catalytic domain-containing protein</fullName>
    </recommendedName>
</protein>
<dbReference type="PANTHER" id="PTHR37539:SF1">
    <property type="entry name" value="ER-BOUND OXYGENASE MPAB_MPAB'_RUBBER OXYGENASE CATALYTIC DOMAIN-CONTAINING PROTEIN"/>
    <property type="match status" value="1"/>
</dbReference>
<feature type="domain" description="ER-bound oxygenase mpaB/mpaB'/Rubber oxygenase catalytic" evidence="1">
    <location>
        <begin position="152"/>
        <end position="352"/>
    </location>
</feature>
<gene>
    <name evidence="2" type="ORF">BKG82_01715</name>
</gene>